<feature type="non-terminal residue" evidence="8">
    <location>
        <position position="1"/>
    </location>
</feature>
<dbReference type="SMART" id="SM00360">
    <property type="entry name" value="RRM"/>
    <property type="match status" value="1"/>
</dbReference>
<evidence type="ECO:0000259" key="7">
    <source>
        <dbReference type="PROSITE" id="PS50102"/>
    </source>
</evidence>
<dbReference type="SUPFAM" id="SSF54928">
    <property type="entry name" value="RNA-binding domain, RBD"/>
    <property type="match status" value="1"/>
</dbReference>
<dbReference type="PANTHER" id="PTHR48028">
    <property type="entry name" value="GLYCINE-RICH RNA-BINDING PROTEIN RZ1A"/>
    <property type="match status" value="1"/>
</dbReference>
<accession>A0A9P6FM66</accession>
<keyword evidence="3 6" id="KW-0694">RNA-binding</keyword>
<dbReference type="GO" id="GO:0006397">
    <property type="term" value="P:mRNA processing"/>
    <property type="evidence" value="ECO:0007669"/>
    <property type="project" value="UniProtKB-KW"/>
</dbReference>
<evidence type="ECO:0000256" key="3">
    <source>
        <dbReference type="ARBA" id="ARBA00022884"/>
    </source>
</evidence>
<comment type="subcellular location">
    <subcellularLocation>
        <location evidence="1">Nucleus</location>
    </subcellularLocation>
</comment>
<dbReference type="InterPro" id="IPR051106">
    <property type="entry name" value="RNA-bind/splicing_reg"/>
</dbReference>
<evidence type="ECO:0000256" key="1">
    <source>
        <dbReference type="ARBA" id="ARBA00004123"/>
    </source>
</evidence>
<dbReference type="InterPro" id="IPR000504">
    <property type="entry name" value="RRM_dom"/>
</dbReference>
<protein>
    <recommendedName>
        <fullName evidence="7">RRM domain-containing protein</fullName>
    </recommendedName>
</protein>
<proteinExistence type="predicted"/>
<evidence type="ECO:0000256" key="2">
    <source>
        <dbReference type="ARBA" id="ARBA00022664"/>
    </source>
</evidence>
<evidence type="ECO:0000256" key="4">
    <source>
        <dbReference type="ARBA" id="ARBA00023187"/>
    </source>
</evidence>
<keyword evidence="9" id="KW-1185">Reference proteome</keyword>
<keyword evidence="2" id="KW-0507">mRNA processing</keyword>
<evidence type="ECO:0000256" key="6">
    <source>
        <dbReference type="PROSITE-ProRule" id="PRU00176"/>
    </source>
</evidence>
<dbReference type="Gene3D" id="3.30.70.330">
    <property type="match status" value="1"/>
</dbReference>
<evidence type="ECO:0000256" key="5">
    <source>
        <dbReference type="ARBA" id="ARBA00023242"/>
    </source>
</evidence>
<evidence type="ECO:0000313" key="9">
    <source>
        <dbReference type="Proteomes" id="UP000780801"/>
    </source>
</evidence>
<evidence type="ECO:0000313" key="8">
    <source>
        <dbReference type="EMBL" id="KAF9577281.1"/>
    </source>
</evidence>
<organism evidence="8 9">
    <name type="scientific">Lunasporangiospora selenospora</name>
    <dbReference type="NCBI Taxonomy" id="979761"/>
    <lineage>
        <taxon>Eukaryota</taxon>
        <taxon>Fungi</taxon>
        <taxon>Fungi incertae sedis</taxon>
        <taxon>Mucoromycota</taxon>
        <taxon>Mortierellomycotina</taxon>
        <taxon>Mortierellomycetes</taxon>
        <taxon>Mortierellales</taxon>
        <taxon>Mortierellaceae</taxon>
        <taxon>Lunasporangiospora</taxon>
    </lineage>
</organism>
<dbReference type="InterPro" id="IPR035979">
    <property type="entry name" value="RBD_domain_sf"/>
</dbReference>
<dbReference type="OrthoDB" id="439808at2759"/>
<gene>
    <name evidence="8" type="ORF">BGW38_007621</name>
</gene>
<dbReference type="Pfam" id="PF00076">
    <property type="entry name" value="RRM_1"/>
    <property type="match status" value="1"/>
</dbReference>
<reference evidence="8" key="1">
    <citation type="journal article" date="2020" name="Fungal Divers.">
        <title>Resolving the Mortierellaceae phylogeny through synthesis of multi-gene phylogenetics and phylogenomics.</title>
        <authorList>
            <person name="Vandepol N."/>
            <person name="Liber J."/>
            <person name="Desiro A."/>
            <person name="Na H."/>
            <person name="Kennedy M."/>
            <person name="Barry K."/>
            <person name="Grigoriev I.V."/>
            <person name="Miller A.N."/>
            <person name="O'Donnell K."/>
            <person name="Stajich J.E."/>
            <person name="Bonito G."/>
        </authorList>
    </citation>
    <scope>NUCLEOTIDE SEQUENCE</scope>
    <source>
        <strain evidence="8">KOD1015</strain>
    </source>
</reference>
<dbReference type="AlphaFoldDB" id="A0A9P6FM66"/>
<dbReference type="Proteomes" id="UP000780801">
    <property type="component" value="Unassembled WGS sequence"/>
</dbReference>
<dbReference type="GO" id="GO:0003723">
    <property type="term" value="F:RNA binding"/>
    <property type="evidence" value="ECO:0007669"/>
    <property type="project" value="UniProtKB-UniRule"/>
</dbReference>
<keyword evidence="5" id="KW-0539">Nucleus</keyword>
<dbReference type="PROSITE" id="PS50102">
    <property type="entry name" value="RRM"/>
    <property type="match status" value="1"/>
</dbReference>
<sequence length="87" mass="9549">LFIGNLSLTTTGNSLRSGFEEVGKVIDAIVERDRESGHSLGFGFVTFDDCYKAMDAISRYNGLDFEGSQIRVEFASEHSSPIGIRRG</sequence>
<dbReference type="GO" id="GO:0008380">
    <property type="term" value="P:RNA splicing"/>
    <property type="evidence" value="ECO:0007669"/>
    <property type="project" value="UniProtKB-KW"/>
</dbReference>
<dbReference type="GO" id="GO:0005634">
    <property type="term" value="C:nucleus"/>
    <property type="evidence" value="ECO:0007669"/>
    <property type="project" value="UniProtKB-SubCell"/>
</dbReference>
<dbReference type="InterPro" id="IPR012677">
    <property type="entry name" value="Nucleotide-bd_a/b_plait_sf"/>
</dbReference>
<feature type="domain" description="RRM" evidence="7">
    <location>
        <begin position="1"/>
        <end position="77"/>
    </location>
</feature>
<name>A0A9P6FM66_9FUNG</name>
<keyword evidence="4" id="KW-0508">mRNA splicing</keyword>
<comment type="caution">
    <text evidence="8">The sequence shown here is derived from an EMBL/GenBank/DDBJ whole genome shotgun (WGS) entry which is preliminary data.</text>
</comment>
<dbReference type="EMBL" id="JAABOA010005049">
    <property type="protein sequence ID" value="KAF9577281.1"/>
    <property type="molecule type" value="Genomic_DNA"/>
</dbReference>
<dbReference type="PANTHER" id="PTHR48028:SF4">
    <property type="entry name" value="SC35-LIKE SPLICING FACTOR"/>
    <property type="match status" value="1"/>
</dbReference>